<feature type="coiled-coil region" evidence="1">
    <location>
        <begin position="565"/>
        <end position="592"/>
    </location>
</feature>
<keyword evidence="3" id="KW-1185">Reference proteome</keyword>
<name>A0A7J7NM60_9MAGN</name>
<dbReference type="Proteomes" id="UP000541444">
    <property type="component" value="Unassembled WGS sequence"/>
</dbReference>
<feature type="coiled-coil region" evidence="1">
    <location>
        <begin position="243"/>
        <end position="270"/>
    </location>
</feature>
<dbReference type="EMBL" id="JACGCM010000698">
    <property type="protein sequence ID" value="KAF6168275.1"/>
    <property type="molecule type" value="Genomic_DNA"/>
</dbReference>
<reference evidence="2 3" key="1">
    <citation type="journal article" date="2020" name="IScience">
        <title>Genome Sequencing of the Endangered Kingdonia uniflora (Circaeasteraceae, Ranunculales) Reveals Potential Mechanisms of Evolutionary Specialization.</title>
        <authorList>
            <person name="Sun Y."/>
            <person name="Deng T."/>
            <person name="Zhang A."/>
            <person name="Moore M.J."/>
            <person name="Landis J.B."/>
            <person name="Lin N."/>
            <person name="Zhang H."/>
            <person name="Zhang X."/>
            <person name="Huang J."/>
            <person name="Zhang X."/>
            <person name="Sun H."/>
            <person name="Wang H."/>
        </authorList>
    </citation>
    <scope>NUCLEOTIDE SEQUENCE [LARGE SCALE GENOMIC DNA]</scope>
    <source>
        <strain evidence="2">TB1705</strain>
        <tissue evidence="2">Leaf</tissue>
    </source>
</reference>
<keyword evidence="1" id="KW-0175">Coiled coil</keyword>
<gene>
    <name evidence="2" type="ORF">GIB67_014510</name>
</gene>
<evidence type="ECO:0000313" key="3">
    <source>
        <dbReference type="Proteomes" id="UP000541444"/>
    </source>
</evidence>
<organism evidence="2 3">
    <name type="scientific">Kingdonia uniflora</name>
    <dbReference type="NCBI Taxonomy" id="39325"/>
    <lineage>
        <taxon>Eukaryota</taxon>
        <taxon>Viridiplantae</taxon>
        <taxon>Streptophyta</taxon>
        <taxon>Embryophyta</taxon>
        <taxon>Tracheophyta</taxon>
        <taxon>Spermatophyta</taxon>
        <taxon>Magnoliopsida</taxon>
        <taxon>Ranunculales</taxon>
        <taxon>Circaeasteraceae</taxon>
        <taxon>Kingdonia</taxon>
    </lineage>
</organism>
<protein>
    <submittedName>
        <fullName evidence="2">Uncharacterized protein</fullName>
    </submittedName>
</protein>
<evidence type="ECO:0000256" key="1">
    <source>
        <dbReference type="SAM" id="Coils"/>
    </source>
</evidence>
<accession>A0A7J7NM60</accession>
<evidence type="ECO:0000313" key="2">
    <source>
        <dbReference type="EMBL" id="KAF6168275.1"/>
    </source>
</evidence>
<comment type="caution">
    <text evidence="2">The sequence shown here is derived from an EMBL/GenBank/DDBJ whole genome shotgun (WGS) entry which is preliminary data.</text>
</comment>
<sequence>MRSMVLKEKIASEAQRLKLKYFGDQSLEMVISAPLPPPYQSLSGGEAAEAEEDFYYKYKASDMESRKDISILESRTVRTIRNKCQPHEREKINSSSSSPNDRLITKNLESTQRERQNIRGINQKLSEGDKRLKRAKGLGSRRWDYRSVVRRKLDSSANSHPDIEGQNSHREYIFKMGRSSVNEVLTSGRTNESDSEGEGGLEQFLGFPGRAWNDNIIWLKGNCLQRDDEKLLDLQFRSVKQSVKSTGERKESLLDEVAEEETELELVMGELGLSRKKRVESRSKKVVKAQFTRSMTSVDDGTWQTSGVEVRAKTPGSGSSAQVNHTTNKIAHKFLKRQIKKALSASGTTVEERVRLAILQGKEDTSQMVAHLVKGIWPGIEEQESELEMTKSELEKSLARVKTDALKEVKQLKSAHAMAISQRWMSLRSTLAEEEVEETEVLGVLDGLDGVSPQTVLDNQGDDVELPEGGSEKVVRKMSLRINDLESRLAWERETATALLSAQVKLQVKLDASRVREDRALMCNQEFAEQFDRMNEVNENREDQYVKAHFRLEKLNQVEGKDFLIKKGLEDLSEATERAKNLQRQVDALGVKGKQANMAQYRIWALERTEDLCRSDLNRCRTDLERMRQKFIGKDDEAPAEHLQTILPAKDMEFREM</sequence>
<proteinExistence type="predicted"/>
<dbReference type="AlphaFoldDB" id="A0A7J7NM60"/>